<dbReference type="PANTHER" id="PTHR31827:SF1">
    <property type="entry name" value="EMB|CAB89363.1"/>
    <property type="match status" value="1"/>
</dbReference>
<dbReference type="Pfam" id="PF24906">
    <property type="entry name" value="Zf_WRKY19"/>
    <property type="match status" value="4"/>
</dbReference>
<accession>A0A7S1FMK4</accession>
<reference evidence="2" key="1">
    <citation type="submission" date="2021-01" db="EMBL/GenBank/DDBJ databases">
        <authorList>
            <person name="Corre E."/>
            <person name="Pelletier E."/>
            <person name="Niang G."/>
            <person name="Scheremetjew M."/>
            <person name="Finn R."/>
            <person name="Kale V."/>
            <person name="Holt S."/>
            <person name="Cochrane G."/>
            <person name="Meng A."/>
            <person name="Brown T."/>
            <person name="Cohen L."/>
        </authorList>
    </citation>
    <scope>NUCLEOTIDE SEQUENCE</scope>
    <source>
        <strain evidence="2">308</strain>
    </source>
</reference>
<dbReference type="InterPro" id="IPR056866">
    <property type="entry name" value="Znf_WRKY19"/>
</dbReference>
<evidence type="ECO:0000259" key="1">
    <source>
        <dbReference type="Pfam" id="PF24906"/>
    </source>
</evidence>
<sequence>MAKRYRSLDQDEKDAVIGLILHGMTRNLEADKKKRTIFPRSNSFYPNKNATIQISKDGNDPVISPISIVDSSDQQDPLSREYLPKRRCVQNIAPTLNSPLAESLLRLAPKIVNFPQDRPTGKKPDIPHLDMRNESTDQSLCGRQGVKSYQWQEGDEIIKNVILGKWGPQASKSGTDKELSQSKMKKKIIPAVTSNTINLQYFNHTSQSLQPSTGMNQILSNNSTVSSEKNTQMMSQQSMLKSTFCSIRSTTYLKPGSTIENNNVLPFEFVKYCSMESCGGEAVGRSPYCAAHKGIRRCEKEGCNKCAQGKTRFCIKHGGGRRCSVDGCPRSARDRSFCTRHGGGRRCSKNGCTKSAVGKGTVCTAHGGGKRCGIDNCNKSAQSGTMHCVRHGGGRKCDVEYCSRVSRRNTSKCMSHTVFPTAPTNNCSNEIILCRTILPNLN</sequence>
<feature type="domain" description="WRKY19-like zinc finger" evidence="1">
    <location>
        <begin position="369"/>
        <end position="393"/>
    </location>
</feature>
<dbReference type="PANTHER" id="PTHR31827">
    <property type="entry name" value="EMB|CAB89363.1"/>
    <property type="match status" value="1"/>
</dbReference>
<dbReference type="EMBL" id="HBFR01003631">
    <property type="protein sequence ID" value="CAD8875344.1"/>
    <property type="molecule type" value="Transcribed_RNA"/>
</dbReference>
<organism evidence="2">
    <name type="scientific">Corethron hystrix</name>
    <dbReference type="NCBI Taxonomy" id="216773"/>
    <lineage>
        <taxon>Eukaryota</taxon>
        <taxon>Sar</taxon>
        <taxon>Stramenopiles</taxon>
        <taxon>Ochrophyta</taxon>
        <taxon>Bacillariophyta</taxon>
        <taxon>Coscinodiscophyceae</taxon>
        <taxon>Corethrophycidae</taxon>
        <taxon>Corethrales</taxon>
        <taxon>Corethraceae</taxon>
        <taxon>Corethron</taxon>
    </lineage>
</organism>
<proteinExistence type="predicted"/>
<protein>
    <recommendedName>
        <fullName evidence="1">WRKY19-like zinc finger domain-containing protein</fullName>
    </recommendedName>
</protein>
<feature type="domain" description="WRKY19-like zinc finger" evidence="1">
    <location>
        <begin position="320"/>
        <end position="343"/>
    </location>
</feature>
<dbReference type="AlphaFoldDB" id="A0A7S1FMK4"/>
<gene>
    <name evidence="2" type="ORF">CHYS00102_LOCUS2519</name>
</gene>
<name>A0A7S1FMK4_9STRA</name>
<feature type="domain" description="WRKY19-like zinc finger" evidence="1">
    <location>
        <begin position="296"/>
        <end position="319"/>
    </location>
</feature>
<evidence type="ECO:0000313" key="2">
    <source>
        <dbReference type="EMBL" id="CAD8875344.1"/>
    </source>
</evidence>
<feature type="domain" description="WRKY19-like zinc finger" evidence="1">
    <location>
        <begin position="344"/>
        <end position="368"/>
    </location>
</feature>